<keyword evidence="3" id="KW-0808">Transferase</keyword>
<reference evidence="12 13" key="1">
    <citation type="submission" date="2024-03" db="EMBL/GenBank/DDBJ databases">
        <title>WGS assembly of Saponaria officinalis var. Norfolk2.</title>
        <authorList>
            <person name="Jenkins J."/>
            <person name="Shu S."/>
            <person name="Grimwood J."/>
            <person name="Barry K."/>
            <person name="Goodstein D."/>
            <person name="Schmutz J."/>
            <person name="Leebens-Mack J."/>
            <person name="Osbourn A."/>
        </authorList>
    </citation>
    <scope>NUCLEOTIDE SEQUENCE [LARGE SCALE GENOMIC DNA]</scope>
    <source>
        <strain evidence="13">cv. Norfolk2</strain>
        <strain evidence="12">JIC</strain>
        <tissue evidence="12">Leaf</tissue>
    </source>
</reference>
<dbReference type="PROSITE" id="PS50011">
    <property type="entry name" value="PROTEIN_KINASE_DOM"/>
    <property type="match status" value="1"/>
</dbReference>
<dbReference type="AlphaFoldDB" id="A0AAW1JQ28"/>
<dbReference type="InterPro" id="IPR001245">
    <property type="entry name" value="Ser-Thr/Tyr_kinase_cat_dom"/>
</dbReference>
<feature type="domain" description="Protein kinase" evidence="11">
    <location>
        <begin position="181"/>
        <end position="453"/>
    </location>
</feature>
<dbReference type="EMBL" id="JBDFQZ010000007">
    <property type="protein sequence ID" value="KAK9706218.1"/>
    <property type="molecule type" value="Genomic_DNA"/>
</dbReference>
<organism evidence="12 13">
    <name type="scientific">Saponaria officinalis</name>
    <name type="common">Common soapwort</name>
    <name type="synonym">Lychnis saponaria</name>
    <dbReference type="NCBI Taxonomy" id="3572"/>
    <lineage>
        <taxon>Eukaryota</taxon>
        <taxon>Viridiplantae</taxon>
        <taxon>Streptophyta</taxon>
        <taxon>Embryophyta</taxon>
        <taxon>Tracheophyta</taxon>
        <taxon>Spermatophyta</taxon>
        <taxon>Magnoliopsida</taxon>
        <taxon>eudicotyledons</taxon>
        <taxon>Gunneridae</taxon>
        <taxon>Pentapetalae</taxon>
        <taxon>Caryophyllales</taxon>
        <taxon>Caryophyllaceae</taxon>
        <taxon>Caryophylleae</taxon>
        <taxon>Saponaria</taxon>
    </lineage>
</organism>
<comment type="catalytic activity">
    <reaction evidence="8">
        <text>L-seryl-[protein] + ATP = O-phospho-L-seryl-[protein] + ADP + H(+)</text>
        <dbReference type="Rhea" id="RHEA:17989"/>
        <dbReference type="Rhea" id="RHEA-COMP:9863"/>
        <dbReference type="Rhea" id="RHEA-COMP:11604"/>
        <dbReference type="ChEBI" id="CHEBI:15378"/>
        <dbReference type="ChEBI" id="CHEBI:29999"/>
        <dbReference type="ChEBI" id="CHEBI:30616"/>
        <dbReference type="ChEBI" id="CHEBI:83421"/>
        <dbReference type="ChEBI" id="CHEBI:456216"/>
        <dbReference type="EC" id="2.7.11.1"/>
    </reaction>
</comment>
<evidence type="ECO:0000256" key="10">
    <source>
        <dbReference type="SAM" id="SignalP"/>
    </source>
</evidence>
<protein>
    <recommendedName>
        <fullName evidence="1">non-specific serine/threonine protein kinase</fullName>
        <ecNumber evidence="1">2.7.11.1</ecNumber>
    </recommendedName>
</protein>
<dbReference type="CDD" id="cd14066">
    <property type="entry name" value="STKc_IRAK"/>
    <property type="match status" value="1"/>
</dbReference>
<dbReference type="GO" id="GO:0004674">
    <property type="term" value="F:protein serine/threonine kinase activity"/>
    <property type="evidence" value="ECO:0007669"/>
    <property type="project" value="UniProtKB-KW"/>
</dbReference>
<evidence type="ECO:0000256" key="3">
    <source>
        <dbReference type="ARBA" id="ARBA00022679"/>
    </source>
</evidence>
<dbReference type="Gene3D" id="3.30.200.20">
    <property type="entry name" value="Phosphorylase Kinase, domain 1"/>
    <property type="match status" value="1"/>
</dbReference>
<evidence type="ECO:0000256" key="9">
    <source>
        <dbReference type="SAM" id="MobiDB-lite"/>
    </source>
</evidence>
<dbReference type="SMART" id="SM00220">
    <property type="entry name" value="S_TKc"/>
    <property type="match status" value="1"/>
</dbReference>
<evidence type="ECO:0000256" key="2">
    <source>
        <dbReference type="ARBA" id="ARBA00022527"/>
    </source>
</evidence>
<feature type="signal peptide" evidence="10">
    <location>
        <begin position="1"/>
        <end position="23"/>
    </location>
</feature>
<dbReference type="EC" id="2.7.11.1" evidence="1"/>
<dbReference type="FunFam" id="1.10.510.10:FF:000300">
    <property type="entry name" value="Calmodulin-binding receptor-like cytoplasmic kinase 3"/>
    <property type="match status" value="1"/>
</dbReference>
<feature type="compositionally biased region" description="Low complexity" evidence="9">
    <location>
        <begin position="144"/>
        <end position="153"/>
    </location>
</feature>
<evidence type="ECO:0000256" key="8">
    <source>
        <dbReference type="ARBA" id="ARBA00048679"/>
    </source>
</evidence>
<comment type="catalytic activity">
    <reaction evidence="7">
        <text>L-threonyl-[protein] + ATP = O-phospho-L-threonyl-[protein] + ADP + H(+)</text>
        <dbReference type="Rhea" id="RHEA:46608"/>
        <dbReference type="Rhea" id="RHEA-COMP:11060"/>
        <dbReference type="Rhea" id="RHEA-COMP:11605"/>
        <dbReference type="ChEBI" id="CHEBI:15378"/>
        <dbReference type="ChEBI" id="CHEBI:30013"/>
        <dbReference type="ChEBI" id="CHEBI:30616"/>
        <dbReference type="ChEBI" id="CHEBI:61977"/>
        <dbReference type="ChEBI" id="CHEBI:456216"/>
        <dbReference type="EC" id="2.7.11.1"/>
    </reaction>
</comment>
<dbReference type="PANTHER" id="PTHR47989">
    <property type="entry name" value="OS01G0750732 PROTEIN"/>
    <property type="match status" value="1"/>
</dbReference>
<keyword evidence="4" id="KW-0547">Nucleotide-binding</keyword>
<evidence type="ECO:0000256" key="1">
    <source>
        <dbReference type="ARBA" id="ARBA00012513"/>
    </source>
</evidence>
<dbReference type="Pfam" id="PF07714">
    <property type="entry name" value="PK_Tyr_Ser-Thr"/>
    <property type="match status" value="1"/>
</dbReference>
<feature type="region of interest" description="Disordered" evidence="9">
    <location>
        <begin position="110"/>
        <end position="159"/>
    </location>
</feature>
<feature type="compositionally biased region" description="Pro residues" evidence="9">
    <location>
        <begin position="133"/>
        <end position="143"/>
    </location>
</feature>
<gene>
    <name evidence="12" type="ORF">RND81_07G111600</name>
</gene>
<dbReference type="SUPFAM" id="SSF56112">
    <property type="entry name" value="Protein kinase-like (PK-like)"/>
    <property type="match status" value="1"/>
</dbReference>
<name>A0AAW1JQ28_SAPOF</name>
<evidence type="ECO:0000256" key="7">
    <source>
        <dbReference type="ARBA" id="ARBA00047899"/>
    </source>
</evidence>
<dbReference type="Gene3D" id="1.10.510.10">
    <property type="entry name" value="Transferase(Phosphotransferase) domain 1"/>
    <property type="match status" value="1"/>
</dbReference>
<dbReference type="EMBL" id="JBDFQZ010000007">
    <property type="protein sequence ID" value="KAK9706219.1"/>
    <property type="molecule type" value="Genomic_DNA"/>
</dbReference>
<keyword evidence="2" id="KW-0723">Serine/threonine-protein kinase</keyword>
<dbReference type="GO" id="GO:0005524">
    <property type="term" value="F:ATP binding"/>
    <property type="evidence" value="ECO:0007669"/>
    <property type="project" value="UniProtKB-KW"/>
</dbReference>
<keyword evidence="5" id="KW-0418">Kinase</keyword>
<keyword evidence="6" id="KW-0067">ATP-binding</keyword>
<dbReference type="PANTHER" id="PTHR47989:SF71">
    <property type="entry name" value="PROTEIN KINASE DOMAIN-CONTAINING PROTEIN"/>
    <property type="match status" value="1"/>
</dbReference>
<keyword evidence="10" id="KW-0732">Signal</keyword>
<dbReference type="PRINTS" id="PR00109">
    <property type="entry name" value="TYRKINASE"/>
</dbReference>
<dbReference type="InterPro" id="IPR008271">
    <property type="entry name" value="Ser/Thr_kinase_AS"/>
</dbReference>
<proteinExistence type="predicted"/>
<feature type="chain" id="PRO_5044717853" description="non-specific serine/threonine protein kinase" evidence="10">
    <location>
        <begin position="24"/>
        <end position="464"/>
    </location>
</feature>
<keyword evidence="13" id="KW-1185">Reference proteome</keyword>
<evidence type="ECO:0000256" key="6">
    <source>
        <dbReference type="ARBA" id="ARBA00022840"/>
    </source>
</evidence>
<evidence type="ECO:0000313" key="13">
    <source>
        <dbReference type="Proteomes" id="UP001443914"/>
    </source>
</evidence>
<evidence type="ECO:0000256" key="4">
    <source>
        <dbReference type="ARBA" id="ARBA00022741"/>
    </source>
</evidence>
<dbReference type="InterPro" id="IPR011009">
    <property type="entry name" value="Kinase-like_dom_sf"/>
</dbReference>
<dbReference type="Proteomes" id="UP001443914">
    <property type="component" value="Unassembled WGS sequence"/>
</dbReference>
<dbReference type="PROSITE" id="PS00108">
    <property type="entry name" value="PROTEIN_KINASE_ST"/>
    <property type="match status" value="1"/>
</dbReference>
<evidence type="ECO:0000256" key="5">
    <source>
        <dbReference type="ARBA" id="ARBA00022777"/>
    </source>
</evidence>
<sequence length="464" mass="51857">MSSGCPRLKSFIYLLSLAPFILSTGVFASEAVSEVGRKLLLRGIKEEARFPAAHSDEDMNGGYDPFSSKIVAMGLPGMLLLGCMFICPCFQPKRKDIHVTDSSRDLNLMDSSSSREVSLKSGKVAASQWRNLPPSPRYPPPSPNTSRHPPSSSQYPMSPNLDRFGSAHLNFSQISKATNNFSSSYKIGESGFGTVYKAQLPGGQWIAVKRAKKESFDFAEFNSEIDILSKVEHRCLVKLIGYVDKGKERLVITEYVSNGTLKEYLDGQRNKILDFSQRLQIAIDVAHGLAYLHLYAEKQIMHRDVKSSNILLTDNFKAKVADFGLARVGPVDSDHTHISTQVKGTVGYLDPEYMKTYKLTPKSDVYSFGILLLEILTGRRPVESNRPVTERVTIRWAVDNFNEGNVLSLLDPLMKESVDEEILKKIFCVAFQCSAPVRADRPDMKTVGEQLWAIRLDFHSTKRS</sequence>
<dbReference type="EMBL" id="JBDFQZ010000007">
    <property type="protein sequence ID" value="KAK9706220.1"/>
    <property type="molecule type" value="Genomic_DNA"/>
</dbReference>
<comment type="caution">
    <text evidence="12">The sequence shown here is derived from an EMBL/GenBank/DDBJ whole genome shotgun (WGS) entry which is preliminary data.</text>
</comment>
<accession>A0AAW1JQ28</accession>
<evidence type="ECO:0000313" key="12">
    <source>
        <dbReference type="EMBL" id="KAK9706219.1"/>
    </source>
</evidence>
<evidence type="ECO:0000259" key="11">
    <source>
        <dbReference type="PROSITE" id="PS50011"/>
    </source>
</evidence>
<dbReference type="InterPro" id="IPR000719">
    <property type="entry name" value="Prot_kinase_dom"/>
</dbReference>